<accession>A0A1N6EIR1</accession>
<dbReference type="EMBL" id="FSRN01000001">
    <property type="protein sequence ID" value="SIN82929.1"/>
    <property type="molecule type" value="Genomic_DNA"/>
</dbReference>
<dbReference type="AlphaFoldDB" id="A0A1N6EIR1"/>
<evidence type="ECO:0000256" key="3">
    <source>
        <dbReference type="PROSITE-ProRule" id="PRU01282"/>
    </source>
</evidence>
<dbReference type="InterPro" id="IPR036249">
    <property type="entry name" value="Thioredoxin-like_sf"/>
</dbReference>
<dbReference type="InterPro" id="IPR006660">
    <property type="entry name" value="Arsenate_reductase-like"/>
</dbReference>
<dbReference type="Proteomes" id="UP000184758">
    <property type="component" value="Unassembled WGS sequence"/>
</dbReference>
<dbReference type="SUPFAM" id="SSF52833">
    <property type="entry name" value="Thioredoxin-like"/>
    <property type="match status" value="1"/>
</dbReference>
<organism evidence="4 5">
    <name type="scientific">Carnobacterium alterfunditum</name>
    <dbReference type="NCBI Taxonomy" id="28230"/>
    <lineage>
        <taxon>Bacteria</taxon>
        <taxon>Bacillati</taxon>
        <taxon>Bacillota</taxon>
        <taxon>Bacilli</taxon>
        <taxon>Lactobacillales</taxon>
        <taxon>Carnobacteriaceae</taxon>
        <taxon>Carnobacterium</taxon>
    </lineage>
</organism>
<dbReference type="eggNOG" id="COG1393">
    <property type="taxonomic scope" value="Bacteria"/>
</dbReference>
<proteinExistence type="inferred from homology"/>
<dbReference type="CDD" id="cd03032">
    <property type="entry name" value="ArsC_Spx"/>
    <property type="match status" value="1"/>
</dbReference>
<dbReference type="PANTHER" id="PTHR30041">
    <property type="entry name" value="ARSENATE REDUCTASE"/>
    <property type="match status" value="1"/>
</dbReference>
<keyword evidence="1" id="KW-1015">Disulfide bond</keyword>
<dbReference type="PROSITE" id="PS51353">
    <property type="entry name" value="ARSC"/>
    <property type="match status" value="1"/>
</dbReference>
<dbReference type="InterPro" id="IPR006504">
    <property type="entry name" value="Tscrpt_reg_Spx/MgsR"/>
</dbReference>
<comment type="similarity">
    <text evidence="3">Belongs to the ArsC family.</text>
</comment>
<dbReference type="RefSeq" id="WP_034546359.1">
    <property type="nucleotide sequence ID" value="NZ_FSRN01000001.1"/>
</dbReference>
<evidence type="ECO:0000313" key="5">
    <source>
        <dbReference type="Proteomes" id="UP000184758"/>
    </source>
</evidence>
<dbReference type="STRING" id="28230.SAMN05878443_0014"/>
<dbReference type="NCBIfam" id="NF009210">
    <property type="entry name" value="PRK12559.1"/>
    <property type="match status" value="1"/>
</dbReference>
<dbReference type="NCBIfam" id="NF002459">
    <property type="entry name" value="PRK01655.1"/>
    <property type="match status" value="1"/>
</dbReference>
<name>A0A1N6EIR1_9LACT</name>
<evidence type="ECO:0000313" key="4">
    <source>
        <dbReference type="EMBL" id="SIN82929.1"/>
    </source>
</evidence>
<keyword evidence="5" id="KW-1185">Reference proteome</keyword>
<keyword evidence="2" id="KW-0676">Redox-active center</keyword>
<dbReference type="NCBIfam" id="TIGR01617">
    <property type="entry name" value="arsC_related"/>
    <property type="match status" value="1"/>
</dbReference>
<dbReference type="Pfam" id="PF03960">
    <property type="entry name" value="ArsC"/>
    <property type="match status" value="1"/>
</dbReference>
<dbReference type="PANTHER" id="PTHR30041:SF7">
    <property type="entry name" value="GLOBAL TRANSCRIPTIONAL REGULATOR SPX"/>
    <property type="match status" value="1"/>
</dbReference>
<evidence type="ECO:0000256" key="1">
    <source>
        <dbReference type="ARBA" id="ARBA00023157"/>
    </source>
</evidence>
<reference evidence="5" key="1">
    <citation type="submission" date="2016-11" db="EMBL/GenBank/DDBJ databases">
        <authorList>
            <person name="Varghese N."/>
            <person name="Submissions S."/>
        </authorList>
    </citation>
    <scope>NUCLEOTIDE SEQUENCE [LARGE SCALE GENOMIC DNA]</scope>
    <source>
        <strain evidence="5">313</strain>
    </source>
</reference>
<evidence type="ECO:0000256" key="2">
    <source>
        <dbReference type="ARBA" id="ARBA00023284"/>
    </source>
</evidence>
<sequence>MITLYTTPSSASCRKAKSWLEENNLSFIEKNIFNESLTISELKAILRLTENGTEDIISYRSQAFQNLNISLDDFSLSEVLALIQQNPSLIRRPILIDDKKLQIGFNDDDIRRFLPREVRRIDLLEMQKQLSDIS</sequence>
<dbReference type="Gene3D" id="3.40.30.10">
    <property type="entry name" value="Glutaredoxin"/>
    <property type="match status" value="1"/>
</dbReference>
<protein>
    <submittedName>
        <fullName evidence="4">Regulatory protein spx</fullName>
    </submittedName>
</protein>
<dbReference type="OrthoDB" id="9794155at2"/>
<gene>
    <name evidence="4" type="ORF">SAMN05878443_0014</name>
</gene>